<organism evidence="4 5">
    <name type="scientific">Pararge aegeria aegeria</name>
    <dbReference type="NCBI Taxonomy" id="348720"/>
    <lineage>
        <taxon>Eukaryota</taxon>
        <taxon>Metazoa</taxon>
        <taxon>Ecdysozoa</taxon>
        <taxon>Arthropoda</taxon>
        <taxon>Hexapoda</taxon>
        <taxon>Insecta</taxon>
        <taxon>Pterygota</taxon>
        <taxon>Neoptera</taxon>
        <taxon>Endopterygota</taxon>
        <taxon>Lepidoptera</taxon>
        <taxon>Glossata</taxon>
        <taxon>Ditrysia</taxon>
        <taxon>Papilionoidea</taxon>
        <taxon>Nymphalidae</taxon>
        <taxon>Satyrinae</taxon>
        <taxon>Satyrini</taxon>
        <taxon>Parargina</taxon>
        <taxon>Pararge</taxon>
    </lineage>
</organism>
<protein>
    <submittedName>
        <fullName evidence="4">Jg27778 protein</fullName>
    </submittedName>
</protein>
<dbReference type="EMBL" id="CAKXAJ010025920">
    <property type="protein sequence ID" value="CAH2245891.1"/>
    <property type="molecule type" value="Genomic_DNA"/>
</dbReference>
<reference evidence="4" key="1">
    <citation type="submission" date="2022-03" db="EMBL/GenBank/DDBJ databases">
        <authorList>
            <person name="Lindestad O."/>
        </authorList>
    </citation>
    <scope>NUCLEOTIDE SEQUENCE</scope>
</reference>
<keyword evidence="5" id="KW-1185">Reference proteome</keyword>
<dbReference type="GO" id="GO:0005694">
    <property type="term" value="C:chromosome"/>
    <property type="evidence" value="ECO:0007669"/>
    <property type="project" value="InterPro"/>
</dbReference>
<dbReference type="AlphaFoldDB" id="A0A8S4S3H4"/>
<dbReference type="GO" id="GO:0006355">
    <property type="term" value="P:regulation of DNA-templated transcription"/>
    <property type="evidence" value="ECO:0007669"/>
    <property type="project" value="InterPro"/>
</dbReference>
<evidence type="ECO:0000256" key="1">
    <source>
        <dbReference type="ARBA" id="ARBA00004123"/>
    </source>
</evidence>
<evidence type="ECO:0000313" key="5">
    <source>
        <dbReference type="Proteomes" id="UP000838756"/>
    </source>
</evidence>
<accession>A0A8S4S3H4</accession>
<name>A0A8S4S3H4_9NEOP</name>
<evidence type="ECO:0000259" key="3">
    <source>
        <dbReference type="Pfam" id="PF08236"/>
    </source>
</evidence>
<feature type="domain" description="Set2 Rpb1 interacting" evidence="3">
    <location>
        <begin position="476"/>
        <end position="535"/>
    </location>
</feature>
<dbReference type="OrthoDB" id="6594281at2759"/>
<dbReference type="Proteomes" id="UP000838756">
    <property type="component" value="Unassembled WGS sequence"/>
</dbReference>
<comment type="caution">
    <text evidence="4">The sequence shown here is derived from an EMBL/GenBank/DDBJ whole genome shotgun (WGS) entry which is preliminary data.</text>
</comment>
<keyword evidence="2" id="KW-0539">Nucleus</keyword>
<evidence type="ECO:0000256" key="2">
    <source>
        <dbReference type="ARBA" id="ARBA00023242"/>
    </source>
</evidence>
<gene>
    <name evidence="4" type="primary">jg27778</name>
    <name evidence="4" type="ORF">PAEG_LOCUS21226</name>
</gene>
<dbReference type="Pfam" id="PF08236">
    <property type="entry name" value="SRI"/>
    <property type="match status" value="1"/>
</dbReference>
<sequence length="551" mass="64345">MEEWESDIIVEKWLQEHDPTVMPLPSLESEPHLLISKVRKHYMEYLIKLLAVNYEKNQKLLNKNIYLPSAIWRCAKMIEMSAAQASMVVQIYRNSISEVNLKMEEWESDIIVEKWLQEHDPTVMPLPSLESEPHLLISKVRKHYMEYLIKLLAVNYEKNQKLLNKNIYLPSAIWRCAKMIEMSAAQASMVVQIYRNSISEVIKGLKKSTSNSLLYRKLYECLHYAPENEKKTQTTNSRSKDCNCQCSCNQRKKMKRISESPIDMSKNLELPNSNNVLAQIPNNIVIHPNTDINMVNHSSSPKNNTRTSIDIQDSDEIMLQLDKLFQGEETDEDLFHSALCMTDNSKINDESAMPSNIKAHQVNLPIQQNQETQKCFDERLALISGILVNNPENSAQHPVHCTIKKSIARTSKWLCEEYFQKVKLYELLDQIRDNDRNKFRRVKQRLLDLFGDDSDDEGVVSPLEESHDFVTSCKERMAPWIVKILTPYYIKGRIKGKNLFKSLVKHLIRLIYQCSKYPHEYEVLSFIKDFLDAHKVIRCEADFKKFRIENN</sequence>
<dbReference type="InterPro" id="IPR013257">
    <property type="entry name" value="SRI"/>
</dbReference>
<evidence type="ECO:0000313" key="4">
    <source>
        <dbReference type="EMBL" id="CAH2245891.1"/>
    </source>
</evidence>
<comment type="subcellular location">
    <subcellularLocation>
        <location evidence="1">Nucleus</location>
    </subcellularLocation>
</comment>
<proteinExistence type="predicted"/>